<evidence type="ECO:0000256" key="5">
    <source>
        <dbReference type="ARBA" id="ARBA00061467"/>
    </source>
</evidence>
<dbReference type="OMA" id="CMRICER"/>
<evidence type="ECO:0000256" key="4">
    <source>
        <dbReference type="ARBA" id="ARBA00023242"/>
    </source>
</evidence>
<comment type="subunit">
    <text evidence="6">Component of the RNA polymerase I (Pol I) complex consisting of 13 subunits: a ten-subunit catalytic core composed of POLR1A/RPA1, POLR1B/RPA2, POLR1C/RPAC1, POLR1D/RPAC2, POLR1H/RPA12, POLR2E/RPABC1, POLR2F/RPABC2, POLR2H/RPABC3, POLR2K/RPABC4 and POLR2L/RPABC5; a mobile stalk subunit POLR1F/RPA43 protruding from the core and additional subunits homologous to general transcription factors POLR1E/RPA49 and POLR1G/RPA34. Forms a heterodimer with POLR1E/RPA49. Part of Pol I pre-initiation complex (PIC), in which Pol I core assembles with RRN3 and promoter-bound UTBF and SL1/TIF-IB complex. Interacts with TAF1A thereby associates with the SL1/TIF-IB complex. Interacts with UBTF. Interacts with POLR1E/PRAF1 through its N-terminal region.</text>
</comment>
<comment type="similarity">
    <text evidence="5">Belongs to the eukaryotic RPA34 RNA polymerase subunit family.</text>
</comment>
<dbReference type="InParanoid" id="A0A7M7HFE7"/>
<keyword evidence="4" id="KW-0539">Nucleus</keyword>
<evidence type="ECO:0000256" key="9">
    <source>
        <dbReference type="ARBA" id="ARBA00079154"/>
    </source>
</evidence>
<evidence type="ECO:0000313" key="12">
    <source>
        <dbReference type="EnsemblMetazoa" id="XP_011662295"/>
    </source>
</evidence>
<evidence type="ECO:0000313" key="13">
    <source>
        <dbReference type="Proteomes" id="UP000007110"/>
    </source>
</evidence>
<dbReference type="Proteomes" id="UP000007110">
    <property type="component" value="Unassembled WGS sequence"/>
</dbReference>
<dbReference type="GeneID" id="584144"/>
<dbReference type="Gene3D" id="6.20.250.70">
    <property type="match status" value="1"/>
</dbReference>
<evidence type="ECO:0000256" key="7">
    <source>
        <dbReference type="ARBA" id="ARBA00073463"/>
    </source>
</evidence>
<dbReference type="GO" id="GO:0005730">
    <property type="term" value="C:nucleolus"/>
    <property type="evidence" value="ECO:0007669"/>
    <property type="project" value="UniProtKB-SubCell"/>
</dbReference>
<evidence type="ECO:0000256" key="10">
    <source>
        <dbReference type="ARBA" id="ARBA00083122"/>
    </source>
</evidence>
<dbReference type="AlphaFoldDB" id="A0A7M7HFE7"/>
<dbReference type="OrthoDB" id="10071093at2759"/>
<protein>
    <recommendedName>
        <fullName evidence="7">DNA-directed RNA polymerase I subunit RPA34</fullName>
    </recommendedName>
    <alternativeName>
        <fullName evidence="9">A34.5</fullName>
    </alternativeName>
    <alternativeName>
        <fullName evidence="10">DNA-directed RNA polymerase I subunit G</fullName>
    </alternativeName>
    <alternativeName>
        <fullName evidence="8">RNA polymerase I-associated factor PAF49</fullName>
    </alternativeName>
</protein>
<accession>A0A7M7HFE7</accession>
<name>A0A7M7HFE7_STRPU</name>
<feature type="compositionally biased region" description="Low complexity" evidence="11">
    <location>
        <begin position="164"/>
        <end position="175"/>
    </location>
</feature>
<dbReference type="RefSeq" id="XP_789115.2">
    <property type="nucleotide sequence ID" value="XM_784022.5"/>
</dbReference>
<dbReference type="Pfam" id="PF08208">
    <property type="entry name" value="RNA_polI_A34"/>
    <property type="match status" value="1"/>
</dbReference>
<feature type="compositionally biased region" description="Low complexity" evidence="11">
    <location>
        <begin position="118"/>
        <end position="130"/>
    </location>
</feature>
<feature type="compositionally biased region" description="Basic residues" evidence="11">
    <location>
        <begin position="221"/>
        <end position="230"/>
    </location>
</feature>
<feature type="compositionally biased region" description="Basic and acidic residues" evidence="11">
    <location>
        <begin position="231"/>
        <end position="247"/>
    </location>
</feature>
<dbReference type="FunFam" id="6.20.250.70:FF:000001">
    <property type="entry name" value="DNA-directed RNA polymerase I subunit RPA34"/>
    <property type="match status" value="1"/>
</dbReference>
<dbReference type="RefSeq" id="XP_011662295.2">
    <property type="nucleotide sequence ID" value="XM_011663993.2"/>
</dbReference>
<proteinExistence type="inferred from homology"/>
<evidence type="ECO:0000256" key="8">
    <source>
        <dbReference type="ARBA" id="ARBA00077335"/>
    </source>
</evidence>
<evidence type="ECO:0000256" key="6">
    <source>
        <dbReference type="ARBA" id="ARBA00063634"/>
    </source>
</evidence>
<dbReference type="GO" id="GO:0006360">
    <property type="term" value="P:transcription by RNA polymerase I"/>
    <property type="evidence" value="ECO:0007669"/>
    <property type="project" value="InterPro"/>
</dbReference>
<feature type="compositionally biased region" description="Basic residues" evidence="11">
    <location>
        <begin position="256"/>
        <end position="268"/>
    </location>
</feature>
<dbReference type="GO" id="GO:0055029">
    <property type="term" value="C:nuclear DNA-directed RNA polymerase complex"/>
    <property type="evidence" value="ECO:0007669"/>
    <property type="project" value="UniProtKB-ARBA"/>
</dbReference>
<dbReference type="InterPro" id="IPR013240">
    <property type="entry name" value="DNA-dir_RNA_pol1_su_RPA34"/>
</dbReference>
<dbReference type="EnsemblMetazoa" id="XM_784022">
    <property type="protein sequence ID" value="XP_789115"/>
    <property type="gene ID" value="LOC584144"/>
</dbReference>
<reference evidence="13" key="1">
    <citation type="submission" date="2015-02" db="EMBL/GenBank/DDBJ databases">
        <title>Genome sequencing for Strongylocentrotus purpuratus.</title>
        <authorList>
            <person name="Murali S."/>
            <person name="Liu Y."/>
            <person name="Vee V."/>
            <person name="English A."/>
            <person name="Wang M."/>
            <person name="Skinner E."/>
            <person name="Han Y."/>
            <person name="Muzny D.M."/>
            <person name="Worley K.C."/>
            <person name="Gibbs R.A."/>
        </authorList>
    </citation>
    <scope>NUCLEOTIDE SEQUENCE</scope>
</reference>
<dbReference type="KEGG" id="spu:584144"/>
<dbReference type="EnsemblMetazoa" id="XM_011663993">
    <property type="protein sequence ID" value="XP_011662295"/>
    <property type="gene ID" value="LOC584144"/>
</dbReference>
<sequence length="268" mass="30180">MTRIERFTTPPSFEEVDLSEGECPLDLKDVSKSRKELWLIRAPLGFDGSSLNGVTLDLDGNSVEFSCEEGAGKKYEAMSVRQLKENEGQSPYLLLPSQEERNLEPGPAFKGQVVIMESLSLPPSSSQSLPEMKQSEAPKMPEGLRQRFKPFGCEKPWQGEDKPSPSSQPKKSSSSRMKRKIKEENTPNDEVLDHVTRVTGLETVDGRIVDEEGEPEPESKKKMKKAKRKHIKEEVAEEESRPEHTDDVIDEGGSSPRRKKKKKKSKDK</sequence>
<keyword evidence="13" id="KW-1185">Reference proteome</keyword>
<evidence type="ECO:0000256" key="1">
    <source>
        <dbReference type="ARBA" id="ARBA00004604"/>
    </source>
</evidence>
<dbReference type="GO" id="GO:0009303">
    <property type="term" value="P:rRNA transcription"/>
    <property type="evidence" value="ECO:0007669"/>
    <property type="project" value="UniProtKB-ARBA"/>
</dbReference>
<keyword evidence="2" id="KW-0597">Phosphoprotein</keyword>
<feature type="region of interest" description="Disordered" evidence="11">
    <location>
        <begin position="114"/>
        <end position="268"/>
    </location>
</feature>
<evidence type="ECO:0000256" key="2">
    <source>
        <dbReference type="ARBA" id="ARBA00022553"/>
    </source>
</evidence>
<keyword evidence="3" id="KW-0007">Acetylation</keyword>
<reference evidence="12" key="2">
    <citation type="submission" date="2021-01" db="UniProtKB">
        <authorList>
            <consortium name="EnsemblMetazoa"/>
        </authorList>
    </citation>
    <scope>IDENTIFICATION</scope>
</reference>
<evidence type="ECO:0000256" key="3">
    <source>
        <dbReference type="ARBA" id="ARBA00022990"/>
    </source>
</evidence>
<organism evidence="12 13">
    <name type="scientific">Strongylocentrotus purpuratus</name>
    <name type="common">Purple sea urchin</name>
    <dbReference type="NCBI Taxonomy" id="7668"/>
    <lineage>
        <taxon>Eukaryota</taxon>
        <taxon>Metazoa</taxon>
        <taxon>Echinodermata</taxon>
        <taxon>Eleutherozoa</taxon>
        <taxon>Echinozoa</taxon>
        <taxon>Echinoidea</taxon>
        <taxon>Euechinoidea</taxon>
        <taxon>Echinacea</taxon>
        <taxon>Camarodonta</taxon>
        <taxon>Echinidea</taxon>
        <taxon>Strongylocentrotidae</taxon>
        <taxon>Strongylocentrotus</taxon>
    </lineage>
</organism>
<feature type="compositionally biased region" description="Basic and acidic residues" evidence="11">
    <location>
        <begin position="181"/>
        <end position="196"/>
    </location>
</feature>
<comment type="subcellular location">
    <subcellularLocation>
        <location evidence="1">Nucleus</location>
        <location evidence="1">Nucleolus</location>
    </subcellularLocation>
</comment>
<evidence type="ECO:0000256" key="11">
    <source>
        <dbReference type="SAM" id="MobiDB-lite"/>
    </source>
</evidence>